<evidence type="ECO:0000313" key="9">
    <source>
        <dbReference type="Proteomes" id="UP000503462"/>
    </source>
</evidence>
<feature type="compositionally biased region" description="Basic and acidic residues" evidence="7">
    <location>
        <begin position="25"/>
        <end position="39"/>
    </location>
</feature>
<dbReference type="InterPro" id="IPR012882">
    <property type="entry name" value="Fmp46"/>
</dbReference>
<keyword evidence="9" id="KW-1185">Reference proteome</keyword>
<protein>
    <submittedName>
        <fullName evidence="8">Uncharacterized protein</fullName>
    </submittedName>
</protein>
<dbReference type="GO" id="GO:0016491">
    <property type="term" value="F:oxidoreductase activity"/>
    <property type="evidence" value="ECO:0007669"/>
    <property type="project" value="UniProtKB-KW"/>
</dbReference>
<reference evidence="8 9" key="1">
    <citation type="journal article" date="2016" name="Sci. Rep.">
        <title>Peltaster fructicola genome reveals evolution from an invasive phytopathogen to an ectophytic parasite.</title>
        <authorList>
            <person name="Xu C."/>
            <person name="Chen H."/>
            <person name="Gleason M.L."/>
            <person name="Xu J.R."/>
            <person name="Liu H."/>
            <person name="Zhang R."/>
            <person name="Sun G."/>
        </authorList>
    </citation>
    <scope>NUCLEOTIDE SEQUENCE [LARGE SCALE GENOMIC DNA]</scope>
    <source>
        <strain evidence="8 9">LNHT1506</strain>
    </source>
</reference>
<dbReference type="AlphaFoldDB" id="A0A6H0Y170"/>
<comment type="similarity">
    <text evidence="3">Belongs to the FMP46 family.</text>
</comment>
<dbReference type="PANTHER" id="PTHR28071:SF1">
    <property type="entry name" value="REDOX PROTEIN FMP46, MITOCHONDRIAL-RELATED"/>
    <property type="match status" value="1"/>
</dbReference>
<dbReference type="Pfam" id="PF07955">
    <property type="entry name" value="DUF1687"/>
    <property type="match status" value="1"/>
</dbReference>
<dbReference type="InterPro" id="IPR036249">
    <property type="entry name" value="Thioredoxin-like_sf"/>
</dbReference>
<dbReference type="GO" id="GO:0005739">
    <property type="term" value="C:mitochondrion"/>
    <property type="evidence" value="ECO:0007669"/>
    <property type="project" value="UniProtKB-SubCell"/>
</dbReference>
<name>A0A6H0Y170_9PEZI</name>
<gene>
    <name evidence="8" type="ORF">AMS68_006274</name>
</gene>
<dbReference type="Gene3D" id="3.40.30.10">
    <property type="entry name" value="Glutaredoxin"/>
    <property type="match status" value="1"/>
</dbReference>
<dbReference type="PANTHER" id="PTHR28071">
    <property type="entry name" value="REDOX PROTEIN FMP46, MITOCHONDRIAL-RELATED"/>
    <property type="match status" value="1"/>
</dbReference>
<keyword evidence="4" id="KW-0809">Transit peptide</keyword>
<evidence type="ECO:0000256" key="4">
    <source>
        <dbReference type="ARBA" id="ARBA00022946"/>
    </source>
</evidence>
<keyword evidence="5" id="KW-0560">Oxidoreductase</keyword>
<proteinExistence type="inferred from homology"/>
<accession>A0A6H0Y170</accession>
<evidence type="ECO:0000313" key="8">
    <source>
        <dbReference type="EMBL" id="QIX00757.1"/>
    </source>
</evidence>
<evidence type="ECO:0000256" key="1">
    <source>
        <dbReference type="ARBA" id="ARBA00002963"/>
    </source>
</evidence>
<dbReference type="OrthoDB" id="59229at2759"/>
<organism evidence="8 9">
    <name type="scientific">Peltaster fructicola</name>
    <dbReference type="NCBI Taxonomy" id="286661"/>
    <lineage>
        <taxon>Eukaryota</taxon>
        <taxon>Fungi</taxon>
        <taxon>Dikarya</taxon>
        <taxon>Ascomycota</taxon>
        <taxon>Pezizomycotina</taxon>
        <taxon>Dothideomycetes</taxon>
        <taxon>Dothideomycetes incertae sedis</taxon>
        <taxon>Peltaster</taxon>
    </lineage>
</organism>
<dbReference type="SUPFAM" id="SSF52833">
    <property type="entry name" value="Thioredoxin-like"/>
    <property type="match status" value="1"/>
</dbReference>
<comment type="function">
    <text evidence="1">Putative mitochondrial redox protein which could be involved in the reduction of small toxic molecules.</text>
</comment>
<evidence type="ECO:0000256" key="2">
    <source>
        <dbReference type="ARBA" id="ARBA00004173"/>
    </source>
</evidence>
<evidence type="ECO:0000256" key="6">
    <source>
        <dbReference type="ARBA" id="ARBA00023128"/>
    </source>
</evidence>
<evidence type="ECO:0000256" key="5">
    <source>
        <dbReference type="ARBA" id="ARBA00023002"/>
    </source>
</evidence>
<feature type="region of interest" description="Disordered" evidence="7">
    <location>
        <begin position="15"/>
        <end position="46"/>
    </location>
</feature>
<comment type="subcellular location">
    <subcellularLocation>
        <location evidence="2">Mitochondrion</location>
    </subcellularLocation>
</comment>
<evidence type="ECO:0000256" key="3">
    <source>
        <dbReference type="ARBA" id="ARBA00009734"/>
    </source>
</evidence>
<sequence length="124" mass="13835">MSFLKNLFKEQVSAAPEAHATIDQASEHSKPPKADHAEFSLDVQEQPPTEDQLTNILDYLGPGRADTVVKDASGANDALQKFRKSAQTFQAPVVVDWSNGKAEVMIQMNTKLETSRLKTHRRRM</sequence>
<evidence type="ECO:0000256" key="7">
    <source>
        <dbReference type="SAM" id="MobiDB-lite"/>
    </source>
</evidence>
<keyword evidence="6" id="KW-0496">Mitochondrion</keyword>
<dbReference type="EMBL" id="CP051142">
    <property type="protein sequence ID" value="QIX00757.1"/>
    <property type="molecule type" value="Genomic_DNA"/>
</dbReference>
<dbReference type="Proteomes" id="UP000503462">
    <property type="component" value="Chromosome 4"/>
</dbReference>